<feature type="region of interest" description="Disordered" evidence="1">
    <location>
        <begin position="1"/>
        <end position="111"/>
    </location>
</feature>
<feature type="compositionally biased region" description="Low complexity" evidence="1">
    <location>
        <begin position="73"/>
        <end position="93"/>
    </location>
</feature>
<organism evidence="2">
    <name type="scientific">Panicum hallii</name>
    <dbReference type="NCBI Taxonomy" id="206008"/>
    <lineage>
        <taxon>Eukaryota</taxon>
        <taxon>Viridiplantae</taxon>
        <taxon>Streptophyta</taxon>
        <taxon>Embryophyta</taxon>
        <taxon>Tracheophyta</taxon>
        <taxon>Spermatophyta</taxon>
        <taxon>Magnoliopsida</taxon>
        <taxon>Liliopsida</taxon>
        <taxon>Poales</taxon>
        <taxon>Poaceae</taxon>
        <taxon>PACMAD clade</taxon>
        <taxon>Panicoideae</taxon>
        <taxon>Panicodae</taxon>
        <taxon>Paniceae</taxon>
        <taxon>Panicinae</taxon>
        <taxon>Panicum</taxon>
        <taxon>Panicum sect. Panicum</taxon>
    </lineage>
</organism>
<reference evidence="2" key="1">
    <citation type="submission" date="2018-04" db="EMBL/GenBank/DDBJ databases">
        <title>WGS assembly of Panicum hallii.</title>
        <authorList>
            <person name="Lovell J."/>
            <person name="Jenkins J."/>
            <person name="Lowry D."/>
            <person name="Mamidi S."/>
            <person name="Sreedasyam A."/>
            <person name="Weng X."/>
            <person name="Barry K."/>
            <person name="Bonette J."/>
            <person name="Campitelli B."/>
            <person name="Daum C."/>
            <person name="Gordon S."/>
            <person name="Gould B."/>
            <person name="Lipzen A."/>
            <person name="Macqueen A."/>
            <person name="Palacio-Mejia J."/>
            <person name="Plott C."/>
            <person name="Shakirov E."/>
            <person name="Shu S."/>
            <person name="Yoshinaga Y."/>
            <person name="Zane M."/>
            <person name="Rokhsar D."/>
            <person name="Grimwood J."/>
            <person name="Schmutz J."/>
            <person name="Juenger T."/>
        </authorList>
    </citation>
    <scope>NUCLEOTIDE SEQUENCE [LARGE SCALE GENOMIC DNA]</scope>
    <source>
        <strain evidence="2">FIL2</strain>
    </source>
</reference>
<feature type="compositionally biased region" description="Basic and acidic residues" evidence="1">
    <location>
        <begin position="40"/>
        <end position="51"/>
    </location>
</feature>
<proteinExistence type="predicted"/>
<accession>A0A2T8IJI1</accession>
<dbReference type="Proteomes" id="UP000243499">
    <property type="component" value="Chromosome 5"/>
</dbReference>
<dbReference type="AlphaFoldDB" id="A0A2T8IJI1"/>
<dbReference type="Gramene" id="PVH37835">
    <property type="protein sequence ID" value="PVH37835"/>
    <property type="gene ID" value="PAHAL_5G101100"/>
</dbReference>
<name>A0A2T8IJI1_9POAL</name>
<dbReference type="EMBL" id="CM008050">
    <property type="protein sequence ID" value="PVH37835.1"/>
    <property type="molecule type" value="Genomic_DNA"/>
</dbReference>
<gene>
    <name evidence="2" type="ORF">PAHAL_5G101100</name>
</gene>
<evidence type="ECO:0000256" key="1">
    <source>
        <dbReference type="SAM" id="MobiDB-lite"/>
    </source>
</evidence>
<sequence>MSENPGYKIQTHPSLPNPGILHPALAFSTPPASSSAGHQELSRSSRAREEGGGEEASNGVRVPLQRLRRQQGEEAAAQAGAAQAADRQDPAGQPRGAGRQEQGPHYRSFGR</sequence>
<protein>
    <submittedName>
        <fullName evidence="2">Uncharacterized protein</fullName>
    </submittedName>
</protein>
<evidence type="ECO:0000313" key="2">
    <source>
        <dbReference type="EMBL" id="PVH37835.1"/>
    </source>
</evidence>